<sequence length="121" mass="13061">AIPTVTMTASSSPYFDIGGSISLTCSINEDVGINNVYLTKDSVFYVWIQINSPSYCGFSPLSSTDYHVYSVTCEQRTTIHIVMNGTVATDHNATWSCQMLAESGLCNIACISTSSVITALR</sequence>
<dbReference type="EMBL" id="JBJQND010000011">
    <property type="protein sequence ID" value="KAL3862796.1"/>
    <property type="molecule type" value="Genomic_DNA"/>
</dbReference>
<dbReference type="Proteomes" id="UP001634394">
    <property type="component" value="Unassembled WGS sequence"/>
</dbReference>
<evidence type="ECO:0000259" key="1">
    <source>
        <dbReference type="PROSITE" id="PS50835"/>
    </source>
</evidence>
<name>A0ABD3VNT4_SINWO</name>
<dbReference type="InterPro" id="IPR007110">
    <property type="entry name" value="Ig-like_dom"/>
</dbReference>
<dbReference type="PROSITE" id="PS50835">
    <property type="entry name" value="IG_LIKE"/>
    <property type="match status" value="1"/>
</dbReference>
<evidence type="ECO:0000313" key="2">
    <source>
        <dbReference type="EMBL" id="KAL3862796.1"/>
    </source>
</evidence>
<comment type="caution">
    <text evidence="2">The sequence shown here is derived from an EMBL/GenBank/DDBJ whole genome shotgun (WGS) entry which is preliminary data.</text>
</comment>
<gene>
    <name evidence="2" type="ORF">ACJMK2_008742</name>
</gene>
<feature type="non-terminal residue" evidence="2">
    <location>
        <position position="121"/>
    </location>
</feature>
<evidence type="ECO:0000313" key="3">
    <source>
        <dbReference type="Proteomes" id="UP001634394"/>
    </source>
</evidence>
<feature type="domain" description="Ig-like" evidence="1">
    <location>
        <begin position="3"/>
        <end position="118"/>
    </location>
</feature>
<proteinExistence type="predicted"/>
<feature type="non-terminal residue" evidence="2">
    <location>
        <position position="1"/>
    </location>
</feature>
<organism evidence="2 3">
    <name type="scientific">Sinanodonta woodiana</name>
    <name type="common">Chinese pond mussel</name>
    <name type="synonym">Anodonta woodiana</name>
    <dbReference type="NCBI Taxonomy" id="1069815"/>
    <lineage>
        <taxon>Eukaryota</taxon>
        <taxon>Metazoa</taxon>
        <taxon>Spiralia</taxon>
        <taxon>Lophotrochozoa</taxon>
        <taxon>Mollusca</taxon>
        <taxon>Bivalvia</taxon>
        <taxon>Autobranchia</taxon>
        <taxon>Heteroconchia</taxon>
        <taxon>Palaeoheterodonta</taxon>
        <taxon>Unionida</taxon>
        <taxon>Unionoidea</taxon>
        <taxon>Unionidae</taxon>
        <taxon>Unioninae</taxon>
        <taxon>Sinanodonta</taxon>
    </lineage>
</organism>
<protein>
    <recommendedName>
        <fullName evidence="1">Ig-like domain-containing protein</fullName>
    </recommendedName>
</protein>
<keyword evidence="3" id="KW-1185">Reference proteome</keyword>
<accession>A0ABD3VNT4</accession>
<dbReference type="AlphaFoldDB" id="A0ABD3VNT4"/>
<reference evidence="2 3" key="1">
    <citation type="submission" date="2024-11" db="EMBL/GenBank/DDBJ databases">
        <title>Chromosome-level genome assembly of the freshwater bivalve Anodonta woodiana.</title>
        <authorList>
            <person name="Chen X."/>
        </authorList>
    </citation>
    <scope>NUCLEOTIDE SEQUENCE [LARGE SCALE GENOMIC DNA]</scope>
    <source>
        <strain evidence="2">MN2024</strain>
        <tissue evidence="2">Gills</tissue>
    </source>
</reference>